<dbReference type="PROSITE" id="PS51257">
    <property type="entry name" value="PROKAR_LIPOPROTEIN"/>
    <property type="match status" value="1"/>
</dbReference>
<evidence type="ECO:0000313" key="2">
    <source>
        <dbReference type="EMBL" id="KTD16222.1"/>
    </source>
</evidence>
<evidence type="ECO:0000256" key="1">
    <source>
        <dbReference type="SAM" id="SignalP"/>
    </source>
</evidence>
<dbReference type="STRING" id="456.Ljor_0528"/>
<sequence>MEKYILLVCMSFSLVACASPKNEAYYRQNPQQLQQAVQNCSNQQSTHVSCERLAKIAQDVNELAYQLQINPQSFGKTILQLQQTLAQQQAELKVNPNQAELKTEIEKNKQQLAQRLAIVKWLESPES</sequence>
<reference evidence="2 3" key="1">
    <citation type="submission" date="2015-11" db="EMBL/GenBank/DDBJ databases">
        <title>Genomic analysis of 38 Legionella species identifies large and diverse effector repertoires.</title>
        <authorList>
            <person name="Burstein D."/>
            <person name="Amaro F."/>
            <person name="Zusman T."/>
            <person name="Lifshitz Z."/>
            <person name="Cohen O."/>
            <person name="Gilbert J.A."/>
            <person name="Pupko T."/>
            <person name="Shuman H.A."/>
            <person name="Segal G."/>
        </authorList>
    </citation>
    <scope>NUCLEOTIDE SEQUENCE [LARGE SCALE GENOMIC DNA]</scope>
    <source>
        <strain evidence="2 3">BL-540</strain>
    </source>
</reference>
<dbReference type="OrthoDB" id="5647842at2"/>
<feature type="chain" id="PRO_5006914548" evidence="1">
    <location>
        <begin position="19"/>
        <end position="127"/>
    </location>
</feature>
<comment type="caution">
    <text evidence="2">The sequence shown here is derived from an EMBL/GenBank/DDBJ whole genome shotgun (WGS) entry which is preliminary data.</text>
</comment>
<dbReference type="GO" id="GO:0004519">
    <property type="term" value="F:endonuclease activity"/>
    <property type="evidence" value="ECO:0007669"/>
    <property type="project" value="UniProtKB-KW"/>
</dbReference>
<keyword evidence="2" id="KW-0378">Hydrolase</keyword>
<keyword evidence="1" id="KW-0732">Signal</keyword>
<dbReference type="RefSeq" id="WP_064108323.1">
    <property type="nucleotide sequence ID" value="NZ_CAAAIC010000004.1"/>
</dbReference>
<keyword evidence="2" id="KW-0255">Endonuclease</keyword>
<keyword evidence="3" id="KW-1185">Reference proteome</keyword>
<dbReference type="EMBL" id="LNYJ01000011">
    <property type="protein sequence ID" value="KTD16222.1"/>
    <property type="molecule type" value="Genomic_DNA"/>
</dbReference>
<name>A0A0W0V7Y0_9GAMM</name>
<dbReference type="PATRIC" id="fig|456.5.peg.558"/>
<accession>A0A0W0V7Y0</accession>
<protein>
    <submittedName>
        <fullName evidence="2">Secreted endonuclease</fullName>
    </submittedName>
</protein>
<dbReference type="Proteomes" id="UP000055035">
    <property type="component" value="Unassembled WGS sequence"/>
</dbReference>
<keyword evidence="2" id="KW-0540">Nuclease</keyword>
<dbReference type="AlphaFoldDB" id="A0A0W0V7Y0"/>
<evidence type="ECO:0000313" key="3">
    <source>
        <dbReference type="Proteomes" id="UP000055035"/>
    </source>
</evidence>
<gene>
    <name evidence="2" type="ORF">Ljor_0528</name>
</gene>
<feature type="signal peptide" evidence="1">
    <location>
        <begin position="1"/>
        <end position="18"/>
    </location>
</feature>
<proteinExistence type="predicted"/>
<organism evidence="2 3">
    <name type="scientific">Legionella jordanis</name>
    <dbReference type="NCBI Taxonomy" id="456"/>
    <lineage>
        <taxon>Bacteria</taxon>
        <taxon>Pseudomonadati</taxon>
        <taxon>Pseudomonadota</taxon>
        <taxon>Gammaproteobacteria</taxon>
        <taxon>Legionellales</taxon>
        <taxon>Legionellaceae</taxon>
        <taxon>Legionella</taxon>
    </lineage>
</organism>